<dbReference type="STRING" id="43151.W5JI87"/>
<protein>
    <recommendedName>
        <fullName evidence="4">Laminin G domain-containing protein</fullName>
    </recommendedName>
</protein>
<gene>
    <name evidence="1" type="ORF">AND_005694</name>
</gene>
<dbReference type="HOGENOM" id="CLU_763372_0_0_1"/>
<reference evidence="1" key="3">
    <citation type="journal article" date="2013" name="Nucleic Acids Res.">
        <title>The genome of Anopheles darlingi, the main neotropical malaria vector.</title>
        <authorList>
            <person name="Marinotti O."/>
            <person name="Cerqueira G.C."/>
            <person name="de Almeida L.G."/>
            <person name="Ferro M.I."/>
            <person name="Loreto E.L."/>
            <person name="Zaha A."/>
            <person name="Teixeira S.M."/>
            <person name="Wespiser A.R."/>
            <person name="Almeida E Silva A."/>
            <person name="Schlindwein A.D."/>
            <person name="Pacheco A.C."/>
            <person name="Silva A.L."/>
            <person name="Graveley B.R."/>
            <person name="Walenz B.P."/>
            <person name="Lima Bde A."/>
            <person name="Ribeiro C.A."/>
            <person name="Nunes-Silva C.G."/>
            <person name="de Carvalho C.R."/>
            <person name="Soares C.M."/>
            <person name="de Menezes C.B."/>
            <person name="Matiolli C."/>
            <person name="Caffrey D."/>
            <person name="Araujo D.A."/>
            <person name="de Oliveira D.M."/>
            <person name="Golenbock D."/>
            <person name="Grisard E.C."/>
            <person name="Fantinatti-Garboggini F."/>
            <person name="de Carvalho F.M."/>
            <person name="Barcellos F.G."/>
            <person name="Prosdocimi F."/>
            <person name="May G."/>
            <person name="Azevedo Junior G.M."/>
            <person name="Guimaraes G.M."/>
            <person name="Goldman G.H."/>
            <person name="Padilha I.Q."/>
            <person name="Batista Jda S."/>
            <person name="Ferro J.A."/>
            <person name="Ribeiro J.M."/>
            <person name="Fietto J.L."/>
            <person name="Dabbas K.M."/>
            <person name="Cerdeira L."/>
            <person name="Agnez-Lima L.F."/>
            <person name="Brocchi M."/>
            <person name="de Carvalho M.O."/>
            <person name="Teixeira Mde M."/>
            <person name="Diniz Maia Mde M."/>
            <person name="Goldman M.H."/>
            <person name="Cruz Schneider M.P."/>
            <person name="Felipe M.S."/>
            <person name="Hungria M."/>
            <person name="Nicolas M.F."/>
            <person name="Pereira M."/>
            <person name="Montes M.A."/>
            <person name="Cantao M.E."/>
            <person name="Vincentz M."/>
            <person name="Rafael M.S."/>
            <person name="Silverman N."/>
            <person name="Stoco P.H."/>
            <person name="Souza R.C."/>
            <person name="Vicentini R."/>
            <person name="Gazzinelli R.T."/>
            <person name="Neves Rde O."/>
            <person name="Silva R."/>
            <person name="Astolfi-Filho S."/>
            <person name="Maciel T.E."/>
            <person name="Urmenyi T.P."/>
            <person name="Tadei W.P."/>
            <person name="Camargo E.P."/>
            <person name="de Vasconcelos A.T."/>
        </authorList>
    </citation>
    <scope>NUCLEOTIDE SEQUENCE</scope>
</reference>
<organism evidence="1">
    <name type="scientific">Anopheles darlingi</name>
    <name type="common">Mosquito</name>
    <dbReference type="NCBI Taxonomy" id="43151"/>
    <lineage>
        <taxon>Eukaryota</taxon>
        <taxon>Metazoa</taxon>
        <taxon>Ecdysozoa</taxon>
        <taxon>Arthropoda</taxon>
        <taxon>Hexapoda</taxon>
        <taxon>Insecta</taxon>
        <taxon>Pterygota</taxon>
        <taxon>Neoptera</taxon>
        <taxon>Endopterygota</taxon>
        <taxon>Diptera</taxon>
        <taxon>Nematocera</taxon>
        <taxon>Culicoidea</taxon>
        <taxon>Culicidae</taxon>
        <taxon>Anophelinae</taxon>
        <taxon>Anopheles</taxon>
    </lineage>
</organism>
<name>W5JI87_ANODA</name>
<dbReference type="EnsemblMetazoa" id="ADAC005694-RA">
    <property type="protein sequence ID" value="ADAC005694-PA"/>
    <property type="gene ID" value="ADAC005694"/>
</dbReference>
<evidence type="ECO:0008006" key="4">
    <source>
        <dbReference type="Google" id="ProtNLM"/>
    </source>
</evidence>
<accession>W5JI87</accession>
<dbReference type="Proteomes" id="UP000000673">
    <property type="component" value="Unassembled WGS sequence"/>
</dbReference>
<sequence length="363" mass="41115">MACCNNSFWWPRVSRLHIPLALTTCQLFPWVTYLPTADIKTTRHIQQAHTVMSMLSVNRTPAHECQRHATDRHHSIVAIVNQFAFDGSDFLDFTMPAASGSSNGSGRRIREKYLQGNWKARNLYAERDLLAAIESEEGVDYVTGPDGFPVLQFGSEADVKSPYQIVLTDNLQDFVVAAYVKPKTSSGGWVFSVVNSLDTVVQLGLLLEPTASGDDWNATLFYTDYRQDITSKRLSSFQFPFSKKWHRLMFRIMHDHVDFYYNCVLNNTDWVKKQPRKLVFDSASTVYVGQAGPKLKKKFETELIMPTSDSDGIDHTSVLSSSGSALLAPVSSGRSEEWSQFLAFPDGEPEPRRSREYFVYCFN</sequence>
<dbReference type="SUPFAM" id="SSF49899">
    <property type="entry name" value="Concanavalin A-like lectins/glucanases"/>
    <property type="match status" value="1"/>
</dbReference>
<dbReference type="Gene3D" id="2.60.120.200">
    <property type="match status" value="1"/>
</dbReference>
<evidence type="ECO:0000313" key="1">
    <source>
        <dbReference type="EMBL" id="ETN62610.1"/>
    </source>
</evidence>
<reference evidence="1 3" key="1">
    <citation type="journal article" date="2010" name="BMC Genomics">
        <title>Combination of measures distinguishes pre-miRNAs from other stem-loops in the genome of the newly sequenced Anopheles darlingi.</title>
        <authorList>
            <person name="Mendes N.D."/>
            <person name="Freitas A.T."/>
            <person name="Vasconcelos A.T."/>
            <person name="Sagot M.F."/>
        </authorList>
    </citation>
    <scope>NUCLEOTIDE SEQUENCE</scope>
</reference>
<reference evidence="2" key="4">
    <citation type="submission" date="2015-06" db="UniProtKB">
        <authorList>
            <consortium name="EnsemblMetazoa"/>
        </authorList>
    </citation>
    <scope>IDENTIFICATION</scope>
</reference>
<reference evidence="1" key="2">
    <citation type="submission" date="2010-05" db="EMBL/GenBank/DDBJ databases">
        <authorList>
            <person name="Almeida L.G."/>
            <person name="Nicolas M.F."/>
            <person name="Souza R.C."/>
            <person name="Vasconcelos A.T.R."/>
        </authorList>
    </citation>
    <scope>NUCLEOTIDE SEQUENCE</scope>
</reference>
<evidence type="ECO:0000313" key="2">
    <source>
        <dbReference type="EnsemblMetazoa" id="ADAC005694-PA"/>
    </source>
</evidence>
<proteinExistence type="predicted"/>
<keyword evidence="3" id="KW-1185">Reference proteome</keyword>
<evidence type="ECO:0000313" key="3">
    <source>
        <dbReference type="Proteomes" id="UP000000673"/>
    </source>
</evidence>
<dbReference type="InterPro" id="IPR013320">
    <property type="entry name" value="ConA-like_dom_sf"/>
</dbReference>
<dbReference type="eggNOG" id="KOG3546">
    <property type="taxonomic scope" value="Eukaryota"/>
</dbReference>
<dbReference type="VEuPathDB" id="VectorBase:ADAR2_003121"/>
<dbReference type="AlphaFoldDB" id="W5JI87"/>
<dbReference type="VEuPathDB" id="VectorBase:ADAC005694"/>
<dbReference type="EMBL" id="ADMH02001418">
    <property type="protein sequence ID" value="ETN62610.1"/>
    <property type="molecule type" value="Genomic_DNA"/>
</dbReference>